<dbReference type="InterPro" id="IPR036864">
    <property type="entry name" value="Zn2-C6_fun-type_DNA-bd_sf"/>
</dbReference>
<organism evidence="9 10">
    <name type="scientific">Aspergillus tubingensis</name>
    <dbReference type="NCBI Taxonomy" id="5068"/>
    <lineage>
        <taxon>Eukaryota</taxon>
        <taxon>Fungi</taxon>
        <taxon>Dikarya</taxon>
        <taxon>Ascomycota</taxon>
        <taxon>Pezizomycotina</taxon>
        <taxon>Eurotiomycetes</taxon>
        <taxon>Eurotiomycetidae</taxon>
        <taxon>Eurotiales</taxon>
        <taxon>Aspergillaceae</taxon>
        <taxon>Aspergillus</taxon>
        <taxon>Aspergillus subgen. Circumdati</taxon>
    </lineage>
</organism>
<evidence type="ECO:0000256" key="1">
    <source>
        <dbReference type="ARBA" id="ARBA00004123"/>
    </source>
</evidence>
<evidence type="ECO:0000313" key="9">
    <source>
        <dbReference type="EMBL" id="GLA85522.1"/>
    </source>
</evidence>
<dbReference type="GO" id="GO:0000976">
    <property type="term" value="F:transcription cis-regulatory region binding"/>
    <property type="evidence" value="ECO:0007669"/>
    <property type="project" value="TreeGrafter"/>
</dbReference>
<evidence type="ECO:0000259" key="8">
    <source>
        <dbReference type="PROSITE" id="PS50048"/>
    </source>
</evidence>
<feature type="domain" description="Zn(2)-C6 fungal-type" evidence="8">
    <location>
        <begin position="12"/>
        <end position="43"/>
    </location>
</feature>
<dbReference type="EMBL" id="BRPE01000007">
    <property type="protein sequence ID" value="GLA85522.1"/>
    <property type="molecule type" value="Genomic_DNA"/>
</dbReference>
<comment type="caution">
    <text evidence="9">The sequence shown here is derived from an EMBL/GenBank/DDBJ whole genome shotgun (WGS) entry which is preliminary data.</text>
</comment>
<keyword evidence="4" id="KW-0238">DNA-binding</keyword>
<protein>
    <recommendedName>
        <fullName evidence="8">Zn(2)-C6 fungal-type domain-containing protein</fullName>
    </recommendedName>
</protein>
<keyword evidence="5" id="KW-0804">Transcription</keyword>
<comment type="subcellular location">
    <subcellularLocation>
        <location evidence="1">Nucleus</location>
    </subcellularLocation>
</comment>
<evidence type="ECO:0000256" key="7">
    <source>
        <dbReference type="SAM" id="MobiDB-lite"/>
    </source>
</evidence>
<dbReference type="PROSITE" id="PS00463">
    <property type="entry name" value="ZN2_CY6_FUNGAL_1"/>
    <property type="match status" value="1"/>
</dbReference>
<dbReference type="GO" id="GO:0005634">
    <property type="term" value="C:nucleus"/>
    <property type="evidence" value="ECO:0007669"/>
    <property type="project" value="UniProtKB-SubCell"/>
</dbReference>
<dbReference type="GO" id="GO:0000981">
    <property type="term" value="F:DNA-binding transcription factor activity, RNA polymerase II-specific"/>
    <property type="evidence" value="ECO:0007669"/>
    <property type="project" value="InterPro"/>
</dbReference>
<feature type="compositionally biased region" description="Polar residues" evidence="7">
    <location>
        <begin position="83"/>
        <end position="120"/>
    </location>
</feature>
<evidence type="ECO:0000256" key="4">
    <source>
        <dbReference type="ARBA" id="ARBA00023125"/>
    </source>
</evidence>
<dbReference type="Gene3D" id="4.10.240.10">
    <property type="entry name" value="Zn(2)-C6 fungal-type DNA-binding domain"/>
    <property type="match status" value="1"/>
</dbReference>
<dbReference type="Proteomes" id="UP001144157">
    <property type="component" value="Unassembled WGS sequence"/>
</dbReference>
<evidence type="ECO:0000256" key="2">
    <source>
        <dbReference type="ARBA" id="ARBA00022833"/>
    </source>
</evidence>
<evidence type="ECO:0000256" key="6">
    <source>
        <dbReference type="ARBA" id="ARBA00023242"/>
    </source>
</evidence>
<sequence length="646" mass="70841">MSSPISAIKRRACVACTTAKAKCTPQSANLCQRCARLGKSCTYLDLPQTKRKQRQKAAPSRVELLEKKVDQLLSQLATLTQQPNGQTLSPDTSTNDTLPTNSNTNGGLHISSQDSCTQGNSTDTDIAALLDAAKDPSHGPNPPTSSVLAGQPSLVDRGLLSSAEAERMLTIFKADFAAKFPFVLVPIGETAARLRVREPFLFLCVVGATMGSAHPLRKIVAEEIMNHVTSRIVARSERNLELLRGLLVHCAWYTYPAEKYHPRLLLLIQLCVAIVHDLGLHRRDGLGVDEQRALLGTYWLSVGFYGTLGRPITMKHDSQIDECIKGLASSTTITEYPSDRWIAPIIHLQSFMATMDEVYASMQASGGSALVQVTRGSLQRQFDNLRTSIEKDLPSCPPLTATALTTELKYTEMRLDDPSLREDLWTTDPATTIRTTMLMTLIQRSKELIQIVTELPVSEIPQLTVITNARICAAVGYIPTAVLALLKLLTSSSSTPNQDQIQSILTTADYPTLVTSLATALETKLQHENGKWMLSATDKEMDVVGSLCSKMRLLARCYPYQVRGVVTVVGNDTTRRDGTSLSTTTTTTDHQLDVSRGEVDGDGEMVSQDRMPEIDSNSIYGDVEDMFNVDDIQWDALLRDFTTGFG</sequence>
<proteinExistence type="predicted"/>
<dbReference type="AlphaFoldDB" id="A0A9W6AR47"/>
<dbReference type="InterPro" id="IPR001138">
    <property type="entry name" value="Zn2Cys6_DnaBD"/>
</dbReference>
<dbReference type="GO" id="GO:0009893">
    <property type="term" value="P:positive regulation of metabolic process"/>
    <property type="evidence" value="ECO:0007669"/>
    <property type="project" value="UniProtKB-ARBA"/>
</dbReference>
<dbReference type="CDD" id="cd00067">
    <property type="entry name" value="GAL4"/>
    <property type="match status" value="1"/>
</dbReference>
<reference evidence="9" key="1">
    <citation type="submission" date="2022-07" db="EMBL/GenBank/DDBJ databases">
        <title>Taxonomy of Aspergillus series Nigri: significant species reduction supported by multi-species coalescent approaches.</title>
        <authorList>
            <person name="Bian C."/>
            <person name="Kusuya Y."/>
            <person name="Sklenar F."/>
            <person name="D'hooge E."/>
            <person name="Yaguchi T."/>
            <person name="Takahashi H."/>
            <person name="Hubka V."/>
        </authorList>
    </citation>
    <scope>NUCLEOTIDE SEQUENCE</scope>
    <source>
        <strain evidence="9">IFM 56815</strain>
    </source>
</reference>
<keyword evidence="6" id="KW-0539">Nucleus</keyword>
<name>A0A9W6AR47_ASPTU</name>
<accession>A0A9W6AR47</accession>
<keyword evidence="2" id="KW-0862">Zinc</keyword>
<evidence type="ECO:0000256" key="5">
    <source>
        <dbReference type="ARBA" id="ARBA00023163"/>
    </source>
</evidence>
<feature type="region of interest" description="Disordered" evidence="7">
    <location>
        <begin position="80"/>
        <end position="120"/>
    </location>
</feature>
<dbReference type="GO" id="GO:0008270">
    <property type="term" value="F:zinc ion binding"/>
    <property type="evidence" value="ECO:0007669"/>
    <property type="project" value="InterPro"/>
</dbReference>
<dbReference type="InterPro" id="IPR051089">
    <property type="entry name" value="prtT"/>
</dbReference>
<dbReference type="CDD" id="cd12148">
    <property type="entry name" value="fungal_TF_MHR"/>
    <property type="match status" value="1"/>
</dbReference>
<gene>
    <name evidence="9" type="ORF">AtubIFM56815_009759</name>
</gene>
<dbReference type="SUPFAM" id="SSF57701">
    <property type="entry name" value="Zn2/Cys6 DNA-binding domain"/>
    <property type="match status" value="1"/>
</dbReference>
<evidence type="ECO:0000313" key="10">
    <source>
        <dbReference type="Proteomes" id="UP001144157"/>
    </source>
</evidence>
<keyword evidence="3" id="KW-0805">Transcription regulation</keyword>
<evidence type="ECO:0000256" key="3">
    <source>
        <dbReference type="ARBA" id="ARBA00023015"/>
    </source>
</evidence>
<dbReference type="PANTHER" id="PTHR31845">
    <property type="entry name" value="FINGER DOMAIN PROTEIN, PUTATIVE-RELATED"/>
    <property type="match status" value="1"/>
</dbReference>
<dbReference type="PANTHER" id="PTHR31845:SF10">
    <property type="entry name" value="ZN(II)2CYS6 TRANSCRIPTION FACTOR (EUROFUNG)"/>
    <property type="match status" value="1"/>
</dbReference>
<dbReference type="PROSITE" id="PS50048">
    <property type="entry name" value="ZN2_CY6_FUNGAL_2"/>
    <property type="match status" value="1"/>
</dbReference>